<reference evidence="13 14" key="1">
    <citation type="journal article" date="2017" name="Int. J. Syst. Evol. Microbiol.">
        <title>Oleiagrimonas citrea sp. nov., a marine bacterium isolated from tidal flat sediment and emended description of the genus Oleiagrimonas Fang et al. 2015 and Oleiagrimonas soli.</title>
        <authorList>
            <person name="Yang S.H."/>
            <person name="Seo H.S."/>
            <person name="Seong C.N."/>
            <person name="Kwon K.K."/>
        </authorList>
    </citation>
    <scope>NUCLEOTIDE SEQUENCE [LARGE SCALE GENOMIC DNA]</scope>
    <source>
        <strain evidence="13 14">MEBiC09124</strain>
    </source>
</reference>
<dbReference type="Pfam" id="PF12019">
    <property type="entry name" value="GspH"/>
    <property type="match status" value="1"/>
</dbReference>
<keyword evidence="14" id="KW-1185">Reference proteome</keyword>
<gene>
    <name evidence="13" type="ORF">HF690_02245</name>
</gene>
<evidence type="ECO:0000256" key="5">
    <source>
        <dbReference type="ARBA" id="ARBA00022519"/>
    </source>
</evidence>
<comment type="similarity">
    <text evidence="9">Belongs to the GSP H family.</text>
</comment>
<dbReference type="EMBL" id="JAAZQD010000001">
    <property type="protein sequence ID" value="NKZ37772.1"/>
    <property type="molecule type" value="Genomic_DNA"/>
</dbReference>
<dbReference type="GO" id="GO:0005886">
    <property type="term" value="C:plasma membrane"/>
    <property type="evidence" value="ECO:0007669"/>
    <property type="project" value="UniProtKB-SubCell"/>
</dbReference>
<evidence type="ECO:0000256" key="9">
    <source>
        <dbReference type="ARBA" id="ARBA00025772"/>
    </source>
</evidence>
<name>A0A846ZIZ7_9GAMM</name>
<keyword evidence="7 11" id="KW-1133">Transmembrane helix</keyword>
<dbReference type="SUPFAM" id="SSF54523">
    <property type="entry name" value="Pili subunits"/>
    <property type="match status" value="1"/>
</dbReference>
<comment type="caution">
    <text evidence="13">The sequence shown here is derived from an EMBL/GenBank/DDBJ whole genome shotgun (WGS) entry which is preliminary data.</text>
</comment>
<keyword evidence="8 11" id="KW-0472">Membrane</keyword>
<evidence type="ECO:0000256" key="10">
    <source>
        <dbReference type="ARBA" id="ARBA00030775"/>
    </source>
</evidence>
<keyword evidence="5" id="KW-0997">Cell inner membrane</keyword>
<evidence type="ECO:0000256" key="1">
    <source>
        <dbReference type="ARBA" id="ARBA00004377"/>
    </source>
</evidence>
<dbReference type="PROSITE" id="PS00409">
    <property type="entry name" value="PROKAR_NTER_METHYL"/>
    <property type="match status" value="1"/>
</dbReference>
<proteinExistence type="inferred from homology"/>
<organism evidence="13 14">
    <name type="scientific">Oleiagrimonas citrea</name>
    <dbReference type="NCBI Taxonomy" id="1665687"/>
    <lineage>
        <taxon>Bacteria</taxon>
        <taxon>Pseudomonadati</taxon>
        <taxon>Pseudomonadota</taxon>
        <taxon>Gammaproteobacteria</taxon>
        <taxon>Lysobacterales</taxon>
        <taxon>Rhodanobacteraceae</taxon>
        <taxon>Oleiagrimonas</taxon>
    </lineage>
</organism>
<evidence type="ECO:0000256" key="8">
    <source>
        <dbReference type="ARBA" id="ARBA00023136"/>
    </source>
</evidence>
<evidence type="ECO:0000256" key="4">
    <source>
        <dbReference type="ARBA" id="ARBA00022481"/>
    </source>
</evidence>
<evidence type="ECO:0000256" key="7">
    <source>
        <dbReference type="ARBA" id="ARBA00022989"/>
    </source>
</evidence>
<feature type="domain" description="General secretion pathway GspH" evidence="12">
    <location>
        <begin position="74"/>
        <end position="198"/>
    </location>
</feature>
<evidence type="ECO:0000256" key="2">
    <source>
        <dbReference type="ARBA" id="ARBA00021549"/>
    </source>
</evidence>
<dbReference type="AlphaFoldDB" id="A0A846ZIZ7"/>
<dbReference type="NCBIfam" id="TIGR02532">
    <property type="entry name" value="IV_pilin_GFxxxE"/>
    <property type="match status" value="1"/>
</dbReference>
<keyword evidence="6 11" id="KW-0812">Transmembrane</keyword>
<dbReference type="InterPro" id="IPR012902">
    <property type="entry name" value="N_methyl_site"/>
</dbReference>
<dbReference type="RefSeq" id="WP_168608298.1">
    <property type="nucleotide sequence ID" value="NZ_JAAZQD010000001.1"/>
</dbReference>
<evidence type="ECO:0000313" key="13">
    <source>
        <dbReference type="EMBL" id="NKZ37772.1"/>
    </source>
</evidence>
<sequence>MIHSITSCQERRTREVQPTVPVAVSYRHDGSCARARGFTLVELMITVAVAAVLVAIAIPSFKSITLSNRMTTVANDMVDAINTAKLEAVKRNNFAQFCSNVAANNGSDTLGSACGTMTGAAVLLQDPNASSASDKTFLAHAENTQISGPLKLNGDIKAVRFDGQGIGHAIGSTAPMNDTLVDICTDQLSSNNHRVIQIVTGSIITTTTTTGTCP</sequence>
<protein>
    <recommendedName>
        <fullName evidence="2">Type II secretion system protein H</fullName>
    </recommendedName>
    <alternativeName>
        <fullName evidence="10">General secretion pathway protein H</fullName>
    </alternativeName>
</protein>
<dbReference type="GO" id="GO:0015628">
    <property type="term" value="P:protein secretion by the type II secretion system"/>
    <property type="evidence" value="ECO:0007669"/>
    <property type="project" value="InterPro"/>
</dbReference>
<dbReference type="GO" id="GO:0015627">
    <property type="term" value="C:type II protein secretion system complex"/>
    <property type="evidence" value="ECO:0007669"/>
    <property type="project" value="InterPro"/>
</dbReference>
<evidence type="ECO:0000256" key="6">
    <source>
        <dbReference type="ARBA" id="ARBA00022692"/>
    </source>
</evidence>
<evidence type="ECO:0000259" key="12">
    <source>
        <dbReference type="Pfam" id="PF12019"/>
    </source>
</evidence>
<accession>A0A846ZIZ7</accession>
<evidence type="ECO:0000256" key="3">
    <source>
        <dbReference type="ARBA" id="ARBA00022475"/>
    </source>
</evidence>
<dbReference type="Proteomes" id="UP000541636">
    <property type="component" value="Unassembled WGS sequence"/>
</dbReference>
<evidence type="ECO:0000256" key="11">
    <source>
        <dbReference type="SAM" id="Phobius"/>
    </source>
</evidence>
<evidence type="ECO:0000313" key="14">
    <source>
        <dbReference type="Proteomes" id="UP000541636"/>
    </source>
</evidence>
<dbReference type="Pfam" id="PF07963">
    <property type="entry name" value="N_methyl"/>
    <property type="match status" value="1"/>
</dbReference>
<dbReference type="InterPro" id="IPR022346">
    <property type="entry name" value="T2SS_GspH"/>
</dbReference>
<keyword evidence="3" id="KW-1003">Cell membrane</keyword>
<comment type="subcellular location">
    <subcellularLocation>
        <location evidence="1">Cell inner membrane</location>
        <topology evidence="1">Single-pass membrane protein</topology>
    </subcellularLocation>
</comment>
<feature type="transmembrane region" description="Helical" evidence="11">
    <location>
        <begin position="43"/>
        <end position="61"/>
    </location>
</feature>
<keyword evidence="4" id="KW-0488">Methylation</keyword>
<dbReference type="InterPro" id="IPR045584">
    <property type="entry name" value="Pilin-like"/>
</dbReference>
<dbReference type="Gene3D" id="3.30.700.10">
    <property type="entry name" value="Glycoprotein, Type 4 Pilin"/>
    <property type="match status" value="1"/>
</dbReference>